<proteinExistence type="predicted"/>
<sequence>PHEVPTADRPPLSGAMGAPVDLGTKDDRTGGGPGPETGDDTGGREG</sequence>
<comment type="caution">
    <text evidence="2">The sequence shown here is derived from an EMBL/GenBank/DDBJ whole genome shotgun (WGS) entry which is preliminary data.</text>
</comment>
<reference evidence="2 3" key="1">
    <citation type="submission" date="2020-12" db="EMBL/GenBank/DDBJ databases">
        <authorList>
            <person name="Kusuma A.B."/>
            <person name="Nouioui I."/>
            <person name="Goodfellow M."/>
        </authorList>
    </citation>
    <scope>NUCLEOTIDE SEQUENCE [LARGE SCALE GENOMIC DNA]</scope>
    <source>
        <strain evidence="2 3">DSM 41764</strain>
    </source>
</reference>
<accession>A0ABS0RQ86</accession>
<keyword evidence="3" id="KW-1185">Reference proteome</keyword>
<gene>
    <name evidence="2" type="ORF">JBF12_43095</name>
</gene>
<dbReference type="Proteomes" id="UP000638849">
    <property type="component" value="Unassembled WGS sequence"/>
</dbReference>
<organism evidence="2 3">
    <name type="scientific">Streptomyces javensis</name>
    <dbReference type="NCBI Taxonomy" id="114698"/>
    <lineage>
        <taxon>Bacteria</taxon>
        <taxon>Bacillati</taxon>
        <taxon>Actinomycetota</taxon>
        <taxon>Actinomycetes</taxon>
        <taxon>Kitasatosporales</taxon>
        <taxon>Streptomycetaceae</taxon>
        <taxon>Streptomyces</taxon>
        <taxon>Streptomyces violaceusniger group</taxon>
    </lineage>
</organism>
<feature type="region of interest" description="Disordered" evidence="1">
    <location>
        <begin position="1"/>
        <end position="46"/>
    </location>
</feature>
<evidence type="ECO:0000256" key="1">
    <source>
        <dbReference type="SAM" id="MobiDB-lite"/>
    </source>
</evidence>
<feature type="non-terminal residue" evidence="2">
    <location>
        <position position="1"/>
    </location>
</feature>
<dbReference type="EMBL" id="JAEEAQ010000927">
    <property type="protein sequence ID" value="MBI0319638.1"/>
    <property type="molecule type" value="Genomic_DNA"/>
</dbReference>
<evidence type="ECO:0000313" key="2">
    <source>
        <dbReference type="EMBL" id="MBI0319638.1"/>
    </source>
</evidence>
<protein>
    <submittedName>
        <fullName evidence="2">Uncharacterized protein</fullName>
    </submittedName>
</protein>
<name>A0ABS0RQ86_9ACTN</name>
<evidence type="ECO:0000313" key="3">
    <source>
        <dbReference type="Proteomes" id="UP000638849"/>
    </source>
</evidence>